<sequence>MFKNPYVKNVLSALAVAFFGFILLNLTFIFDWLIQSFIDLFFPYDFNMTRQWYPPIKHIIFMFIIAVISWFVFKSKLSEIYKAIYLVVPLAVIFTTTWIFLYRWPILAHGISAIIFGGIIFYFYRTKKNWLYYYALILIASVLLVMGLLGVDI</sequence>
<gene>
    <name evidence="2" type="ORF">CPJCM30710_26600</name>
</gene>
<proteinExistence type="predicted"/>
<dbReference type="Proteomes" id="UP000679179">
    <property type="component" value="Unassembled WGS sequence"/>
</dbReference>
<protein>
    <submittedName>
        <fullName evidence="2">Uncharacterized protein</fullName>
    </submittedName>
</protein>
<dbReference type="EMBL" id="BOPZ01000025">
    <property type="protein sequence ID" value="GIM29994.1"/>
    <property type="molecule type" value="Genomic_DNA"/>
</dbReference>
<keyword evidence="3" id="KW-1185">Reference proteome</keyword>
<feature type="transmembrane region" description="Helical" evidence="1">
    <location>
        <begin position="131"/>
        <end position="151"/>
    </location>
</feature>
<keyword evidence="1" id="KW-0472">Membrane</keyword>
<evidence type="ECO:0000313" key="2">
    <source>
        <dbReference type="EMBL" id="GIM29994.1"/>
    </source>
</evidence>
<keyword evidence="1" id="KW-1133">Transmembrane helix</keyword>
<comment type="caution">
    <text evidence="2">The sequence shown here is derived from an EMBL/GenBank/DDBJ whole genome shotgun (WGS) entry which is preliminary data.</text>
</comment>
<reference evidence="2" key="1">
    <citation type="submission" date="2021-03" db="EMBL/GenBank/DDBJ databases">
        <title>Taxonomic study of Clostridium polyendosporum from meadow-gley soil under rice.</title>
        <authorList>
            <person name="Kobayashi H."/>
            <person name="Tanizawa Y."/>
            <person name="Yagura M."/>
        </authorList>
    </citation>
    <scope>NUCLEOTIDE SEQUENCE</scope>
    <source>
        <strain evidence="2">JCM 30710</strain>
    </source>
</reference>
<feature type="transmembrane region" description="Helical" evidence="1">
    <location>
        <begin position="12"/>
        <end position="35"/>
    </location>
</feature>
<accession>A0A919S184</accession>
<organism evidence="2 3">
    <name type="scientific">Clostridium polyendosporum</name>
    <dbReference type="NCBI Taxonomy" id="69208"/>
    <lineage>
        <taxon>Bacteria</taxon>
        <taxon>Bacillati</taxon>
        <taxon>Bacillota</taxon>
        <taxon>Clostridia</taxon>
        <taxon>Eubacteriales</taxon>
        <taxon>Clostridiaceae</taxon>
        <taxon>Clostridium</taxon>
    </lineage>
</organism>
<evidence type="ECO:0000256" key="1">
    <source>
        <dbReference type="SAM" id="Phobius"/>
    </source>
</evidence>
<name>A0A919S184_9CLOT</name>
<evidence type="ECO:0000313" key="3">
    <source>
        <dbReference type="Proteomes" id="UP000679179"/>
    </source>
</evidence>
<feature type="transmembrane region" description="Helical" evidence="1">
    <location>
        <begin position="106"/>
        <end position="124"/>
    </location>
</feature>
<feature type="transmembrane region" description="Helical" evidence="1">
    <location>
        <begin position="55"/>
        <end position="73"/>
    </location>
</feature>
<keyword evidence="1" id="KW-0812">Transmembrane</keyword>
<feature type="transmembrane region" description="Helical" evidence="1">
    <location>
        <begin position="80"/>
        <end position="100"/>
    </location>
</feature>
<dbReference type="AlphaFoldDB" id="A0A919S184"/>
<dbReference type="RefSeq" id="WP_212904675.1">
    <property type="nucleotide sequence ID" value="NZ_BOPZ01000025.1"/>
</dbReference>